<dbReference type="EMBL" id="AYYP01000063">
    <property type="protein sequence ID" value="KRM63331.1"/>
    <property type="molecule type" value="Genomic_DNA"/>
</dbReference>
<gene>
    <name evidence="1" type="ORF">FC14_GL000611</name>
</gene>
<protein>
    <recommendedName>
        <fullName evidence="3">Bacteriophage Gp15 protein</fullName>
    </recommendedName>
</protein>
<evidence type="ECO:0000313" key="2">
    <source>
        <dbReference type="Proteomes" id="UP000051008"/>
    </source>
</evidence>
<accession>A0A0R2AJ45</accession>
<dbReference type="Pfam" id="PF06854">
    <property type="entry name" value="Phage_Gp15"/>
    <property type="match status" value="1"/>
</dbReference>
<dbReference type="InterPro" id="IPR009660">
    <property type="entry name" value="Phage_A500_Gp15"/>
</dbReference>
<dbReference type="RefSeq" id="WP_056977314.1">
    <property type="nucleotide sequence ID" value="NZ_AYYP01000063.1"/>
</dbReference>
<dbReference type="Proteomes" id="UP000051008">
    <property type="component" value="Unassembled WGS sequence"/>
</dbReference>
<proteinExistence type="predicted"/>
<comment type="caution">
    <text evidence="1">The sequence shown here is derived from an EMBL/GenBank/DDBJ whole genome shotgun (WGS) entry which is preliminary data.</text>
</comment>
<dbReference type="AlphaFoldDB" id="A0A0R2AJ45"/>
<reference evidence="1 2" key="1">
    <citation type="journal article" date="2015" name="Genome Announc.">
        <title>Expanding the biotechnology potential of lactobacilli through comparative genomics of 213 strains and associated genera.</title>
        <authorList>
            <person name="Sun Z."/>
            <person name="Harris H.M."/>
            <person name="McCann A."/>
            <person name="Guo C."/>
            <person name="Argimon S."/>
            <person name="Zhang W."/>
            <person name="Yang X."/>
            <person name="Jeffery I.B."/>
            <person name="Cooney J.C."/>
            <person name="Kagawa T.F."/>
            <person name="Liu W."/>
            <person name="Song Y."/>
            <person name="Salvetti E."/>
            <person name="Wrobel A."/>
            <person name="Rasinkangas P."/>
            <person name="Parkhill J."/>
            <person name="Rea M.C."/>
            <person name="O'Sullivan O."/>
            <person name="Ritari J."/>
            <person name="Douillard F.P."/>
            <person name="Paul Ross R."/>
            <person name="Yang R."/>
            <person name="Briner A.E."/>
            <person name="Felis G.E."/>
            <person name="de Vos W.M."/>
            <person name="Barrangou R."/>
            <person name="Klaenhammer T.R."/>
            <person name="Caufield P.W."/>
            <person name="Cui Y."/>
            <person name="Zhang H."/>
            <person name="O'Toole P.W."/>
        </authorList>
    </citation>
    <scope>NUCLEOTIDE SEQUENCE [LARGE SCALE GENOMIC DNA]</scope>
    <source>
        <strain evidence="1 2">DSM 20509</strain>
    </source>
</reference>
<organism evidence="1 2">
    <name type="scientific">Ligilactobacillus agilis DSM 20509</name>
    <dbReference type="NCBI Taxonomy" id="1423718"/>
    <lineage>
        <taxon>Bacteria</taxon>
        <taxon>Bacillati</taxon>
        <taxon>Bacillota</taxon>
        <taxon>Bacilli</taxon>
        <taxon>Lactobacillales</taxon>
        <taxon>Lactobacillaceae</taxon>
        <taxon>Ligilactobacillus</taxon>
    </lineage>
</organism>
<evidence type="ECO:0008006" key="3">
    <source>
        <dbReference type="Google" id="ProtNLM"/>
    </source>
</evidence>
<dbReference type="OrthoDB" id="1758052at2"/>
<evidence type="ECO:0000313" key="1">
    <source>
        <dbReference type="EMBL" id="KRM63331.1"/>
    </source>
</evidence>
<keyword evidence="2" id="KW-1185">Reference proteome</keyword>
<name>A0A0R2AJ45_9LACO</name>
<sequence>MLSLTRDPLNKVIFEGKTYHLDLAFDTVIQYLQLSSDADLSDAEKTDCAIKLFLDDQDLPSDPNFYELVFDAISEEITSEPYGNNAQGGNPFGLAPIKYFDYVQDAEAIFASFMSEYHINLLEQRGKMHWRTFKALFDGLSDRSYMQRIITIRQRDLSEIDDSKAQQQLNEAKNYYMLDDSSVTEEKQDQVEQTSALSAMFKAMQGQVRKGG</sequence>
<dbReference type="PATRIC" id="fig|1423718.3.peg.630"/>